<name>A0ABQ1INK7_9GAMM</name>
<dbReference type="EMBL" id="BMII01000002">
    <property type="protein sequence ID" value="GGB46616.1"/>
    <property type="molecule type" value="Genomic_DNA"/>
</dbReference>
<feature type="compositionally biased region" description="Basic residues" evidence="1">
    <location>
        <begin position="50"/>
        <end position="59"/>
    </location>
</feature>
<keyword evidence="2" id="KW-0732">Signal</keyword>
<evidence type="ECO:0000313" key="3">
    <source>
        <dbReference type="EMBL" id="GGB46616.1"/>
    </source>
</evidence>
<comment type="caution">
    <text evidence="3">The sequence shown here is derived from an EMBL/GenBank/DDBJ whole genome shotgun (WGS) entry which is preliminary data.</text>
</comment>
<feature type="chain" id="PRO_5045511768" evidence="2">
    <location>
        <begin position="26"/>
        <end position="198"/>
    </location>
</feature>
<evidence type="ECO:0000256" key="2">
    <source>
        <dbReference type="SAM" id="SignalP"/>
    </source>
</evidence>
<evidence type="ECO:0000313" key="4">
    <source>
        <dbReference type="Proteomes" id="UP000617555"/>
    </source>
</evidence>
<accession>A0ABQ1INK7</accession>
<dbReference type="RefSeq" id="WP_188736309.1">
    <property type="nucleotide sequence ID" value="NZ_BMII01000002.1"/>
</dbReference>
<organism evidence="3 4">
    <name type="scientific">Shewanella inventionis</name>
    <dbReference type="NCBI Taxonomy" id="1738770"/>
    <lineage>
        <taxon>Bacteria</taxon>
        <taxon>Pseudomonadati</taxon>
        <taxon>Pseudomonadota</taxon>
        <taxon>Gammaproteobacteria</taxon>
        <taxon>Alteromonadales</taxon>
        <taxon>Shewanellaceae</taxon>
        <taxon>Shewanella</taxon>
    </lineage>
</organism>
<dbReference type="Proteomes" id="UP000617555">
    <property type="component" value="Unassembled WGS sequence"/>
</dbReference>
<feature type="region of interest" description="Disordered" evidence="1">
    <location>
        <begin position="39"/>
        <end position="59"/>
    </location>
</feature>
<reference evidence="4" key="1">
    <citation type="journal article" date="2019" name="Int. J. Syst. Evol. Microbiol.">
        <title>The Global Catalogue of Microorganisms (GCM) 10K type strain sequencing project: providing services to taxonomists for standard genome sequencing and annotation.</title>
        <authorList>
            <consortium name="The Broad Institute Genomics Platform"/>
            <consortium name="The Broad Institute Genome Sequencing Center for Infectious Disease"/>
            <person name="Wu L."/>
            <person name="Ma J."/>
        </authorList>
    </citation>
    <scope>NUCLEOTIDE SEQUENCE [LARGE SCALE GENOMIC DNA]</scope>
    <source>
        <strain evidence="4">CGMCC 1.15339</strain>
    </source>
</reference>
<gene>
    <name evidence="3" type="ORF">GCM10011607_03490</name>
</gene>
<feature type="signal peptide" evidence="2">
    <location>
        <begin position="1"/>
        <end position="25"/>
    </location>
</feature>
<sequence length="198" mass="22859">MQTDKSALLLSIVVASTCIFSSVSAPVNAKEPLHYEQLDRQSHSVGKQHDGRRHSEHRTRHRDPWRWNVGWNTHWGINSAFGPHIGIGWNNSFNTRYGYRWGWDDYTRHDPFLYPYRAINIAPTVRHRVVEEPVSATLVVSAPQQITTHTQVKRGLSSLPENAKVIQRASGTVYEWQGVEYYFDWNTQTYELANAETP</sequence>
<proteinExistence type="predicted"/>
<evidence type="ECO:0000256" key="1">
    <source>
        <dbReference type="SAM" id="MobiDB-lite"/>
    </source>
</evidence>
<keyword evidence="4" id="KW-1185">Reference proteome</keyword>
<protein>
    <submittedName>
        <fullName evidence="3">Uncharacterized protein</fullName>
    </submittedName>
</protein>